<feature type="region of interest" description="Disordered" evidence="4">
    <location>
        <begin position="37"/>
        <end position="147"/>
    </location>
</feature>
<keyword evidence="5" id="KW-1133">Transmembrane helix</keyword>
<accession>A0AAV3S9M0</accession>
<dbReference type="InterPro" id="IPR000058">
    <property type="entry name" value="Znf_AN1"/>
</dbReference>
<keyword evidence="5" id="KW-0472">Membrane</keyword>
<reference evidence="7 8" key="1">
    <citation type="journal article" date="2019" name="Int. J. Syst. Evol. Microbiol.">
        <title>The Global Catalogue of Microorganisms (GCM) 10K type strain sequencing project: providing services to taxonomists for standard genome sequencing and annotation.</title>
        <authorList>
            <consortium name="The Broad Institute Genomics Platform"/>
            <consortium name="The Broad Institute Genome Sequencing Center for Infectious Disease"/>
            <person name="Wu L."/>
            <person name="Ma J."/>
        </authorList>
    </citation>
    <scope>NUCLEOTIDE SEQUENCE [LARGE SCALE GENOMIC DNA]</scope>
    <source>
        <strain evidence="7 8">JCM 16330</strain>
    </source>
</reference>
<keyword evidence="2" id="KW-0863">Zinc-finger</keyword>
<feature type="compositionally biased region" description="Basic and acidic residues" evidence="4">
    <location>
        <begin position="44"/>
        <end position="62"/>
    </location>
</feature>
<dbReference type="Proteomes" id="UP001500837">
    <property type="component" value="Unassembled WGS sequence"/>
</dbReference>
<feature type="domain" description="AN1-type" evidence="6">
    <location>
        <begin position="1"/>
        <end position="46"/>
    </location>
</feature>
<dbReference type="SUPFAM" id="SSF118310">
    <property type="entry name" value="AN1-like Zinc finger"/>
    <property type="match status" value="1"/>
</dbReference>
<keyword evidence="5" id="KW-0812">Transmembrane</keyword>
<feature type="compositionally biased region" description="Basic and acidic residues" evidence="4">
    <location>
        <begin position="124"/>
        <end position="139"/>
    </location>
</feature>
<dbReference type="InterPro" id="IPR035896">
    <property type="entry name" value="AN1-like_Znf"/>
</dbReference>
<keyword evidence="1" id="KW-0479">Metal-binding</keyword>
<dbReference type="AlphaFoldDB" id="A0AAV3S9M0"/>
<sequence>MGDCSAFGCDGDDGLAFSCNECDQRFCGEHRLPENHRCPALLTKTDDDRKHFETGLADKDPESSTTPKSALTLAEKQRRSVRQWREEDEKSDDPTLEAGDSLFGDESSSRPWHRTQSSDGEEDLSPHEKQLRAQERMQQEAEAGDSQTATRTWPVILFFFLGLIGVVILSALLLILSV</sequence>
<feature type="compositionally biased region" description="Basic and acidic residues" evidence="4">
    <location>
        <begin position="75"/>
        <end position="88"/>
    </location>
</feature>
<protein>
    <recommendedName>
        <fullName evidence="6">AN1-type domain-containing protein</fullName>
    </recommendedName>
</protein>
<evidence type="ECO:0000256" key="4">
    <source>
        <dbReference type="SAM" id="MobiDB-lite"/>
    </source>
</evidence>
<name>A0AAV3S9M0_9EURY</name>
<keyword evidence="3" id="KW-0862">Zinc</keyword>
<gene>
    <name evidence="7" type="ORF">GCM10009066_19220</name>
</gene>
<evidence type="ECO:0000256" key="3">
    <source>
        <dbReference type="ARBA" id="ARBA00022833"/>
    </source>
</evidence>
<feature type="transmembrane region" description="Helical" evidence="5">
    <location>
        <begin position="153"/>
        <end position="176"/>
    </location>
</feature>
<evidence type="ECO:0000313" key="8">
    <source>
        <dbReference type="Proteomes" id="UP001500837"/>
    </source>
</evidence>
<keyword evidence="8" id="KW-1185">Reference proteome</keyword>
<proteinExistence type="predicted"/>
<dbReference type="GO" id="GO:0008270">
    <property type="term" value="F:zinc ion binding"/>
    <property type="evidence" value="ECO:0007669"/>
    <property type="project" value="UniProtKB-KW"/>
</dbReference>
<evidence type="ECO:0000256" key="5">
    <source>
        <dbReference type="SAM" id="Phobius"/>
    </source>
</evidence>
<dbReference type="PROSITE" id="PS51039">
    <property type="entry name" value="ZF_AN1"/>
    <property type="match status" value="1"/>
</dbReference>
<dbReference type="SMART" id="SM00154">
    <property type="entry name" value="ZnF_AN1"/>
    <property type="match status" value="1"/>
</dbReference>
<dbReference type="Gene3D" id="4.10.1110.10">
    <property type="entry name" value="AN1-like Zinc finger"/>
    <property type="match status" value="1"/>
</dbReference>
<dbReference type="EMBL" id="BAAABL010000058">
    <property type="protein sequence ID" value="GAA0305514.1"/>
    <property type="molecule type" value="Genomic_DNA"/>
</dbReference>
<evidence type="ECO:0000256" key="1">
    <source>
        <dbReference type="ARBA" id="ARBA00022723"/>
    </source>
</evidence>
<evidence type="ECO:0000259" key="6">
    <source>
        <dbReference type="PROSITE" id="PS51039"/>
    </source>
</evidence>
<evidence type="ECO:0000313" key="7">
    <source>
        <dbReference type="EMBL" id="GAA0305514.1"/>
    </source>
</evidence>
<organism evidence="7 8">
    <name type="scientific">Halarchaeum salinum</name>
    <dbReference type="NCBI Taxonomy" id="489912"/>
    <lineage>
        <taxon>Archaea</taxon>
        <taxon>Methanobacteriati</taxon>
        <taxon>Methanobacteriota</taxon>
        <taxon>Stenosarchaea group</taxon>
        <taxon>Halobacteria</taxon>
        <taxon>Halobacteriales</taxon>
        <taxon>Halobacteriaceae</taxon>
    </lineage>
</organism>
<dbReference type="RefSeq" id="WP_211313629.1">
    <property type="nucleotide sequence ID" value="NZ_BAAABL010000058.1"/>
</dbReference>
<evidence type="ECO:0000256" key="2">
    <source>
        <dbReference type="ARBA" id="ARBA00022771"/>
    </source>
</evidence>
<comment type="caution">
    <text evidence="7">The sequence shown here is derived from an EMBL/GenBank/DDBJ whole genome shotgun (WGS) entry which is preliminary data.</text>
</comment>
<dbReference type="Pfam" id="PF01428">
    <property type="entry name" value="zf-AN1"/>
    <property type="match status" value="1"/>
</dbReference>